<evidence type="ECO:0000256" key="4">
    <source>
        <dbReference type="SAM" id="MobiDB-lite"/>
    </source>
</evidence>
<evidence type="ECO:0000313" key="6">
    <source>
        <dbReference type="EMBL" id="CAH1240440.1"/>
    </source>
</evidence>
<gene>
    <name evidence="6" type="primary">SETD4</name>
    <name evidence="6" type="ORF">BLAG_LOCUS4401</name>
</gene>
<dbReference type="FunFam" id="3.90.1410.10:FF:000050">
    <property type="entry name" value="SET domain-containing protein 4"/>
    <property type="match status" value="1"/>
</dbReference>
<dbReference type="PANTHER" id="PTHR13271">
    <property type="entry name" value="UNCHARACTERIZED PUTATIVE METHYLTRANSFERASE"/>
    <property type="match status" value="1"/>
</dbReference>
<feature type="region of interest" description="Disordered" evidence="4">
    <location>
        <begin position="1"/>
        <end position="24"/>
    </location>
</feature>
<dbReference type="GO" id="GO:0032259">
    <property type="term" value="P:methylation"/>
    <property type="evidence" value="ECO:0007669"/>
    <property type="project" value="UniProtKB-KW"/>
</dbReference>
<dbReference type="Gene3D" id="3.90.1410.10">
    <property type="entry name" value="set domain protein methyltransferase, domain 1"/>
    <property type="match status" value="1"/>
</dbReference>
<name>A0A8J9W5Z6_BRALA</name>
<keyword evidence="3" id="KW-0949">S-adenosyl-L-methionine</keyword>
<dbReference type="InterPro" id="IPR046341">
    <property type="entry name" value="SET_dom_sf"/>
</dbReference>
<evidence type="ECO:0000256" key="1">
    <source>
        <dbReference type="ARBA" id="ARBA00022603"/>
    </source>
</evidence>
<dbReference type="AlphaFoldDB" id="A0A8J9W5Z6"/>
<keyword evidence="7" id="KW-1185">Reference proteome</keyword>
<sequence>MASKKRGRTWRKRKKRTRERDSRPVCQGKDKELINLQQFMKANDFTGCPLKPAIFPGTGRGVMAVRSIKAGEVIIAVPRKILISCRTVLSSRLGIELKKWSITSRFTCAQVLSLFLLLEKNKGAASFWHPYIRSLPNTFTTPVYFTETELNALSPSLQDKARDLKKELLHAYNDLEPFVASSLPELDSKFTFDAFRWAWSVLKTRTLYQEDCKSPYLSKKEPQTSTLVPMLDLINHSPSAKARFGYNVNTSCYEVRVLEPYRKYDQVFISYGFEENTELMLKFGFYVPRNPKDFIKINLSELFECLPQISDDERKNKVDLLFDSGLLSNQTCTWNGISWQVMSVLQVLASNDIDKNSVPSMFPKSNPLLELCQFQIARYMMPFRNAALSTEEVRALQAARTVLERRLKSYETTIEEDELLLSEVQSPCMEMAVGSRVEEKRMLLHALKLLTQDKPINSY</sequence>
<evidence type="ECO:0000256" key="3">
    <source>
        <dbReference type="ARBA" id="ARBA00022691"/>
    </source>
</evidence>
<dbReference type="EMBL" id="OV696696">
    <property type="protein sequence ID" value="CAH1240440.1"/>
    <property type="molecule type" value="Genomic_DNA"/>
</dbReference>
<dbReference type="PROSITE" id="PS50280">
    <property type="entry name" value="SET"/>
    <property type="match status" value="1"/>
</dbReference>
<feature type="domain" description="SET" evidence="5">
    <location>
        <begin position="48"/>
        <end position="272"/>
    </location>
</feature>
<evidence type="ECO:0000256" key="2">
    <source>
        <dbReference type="ARBA" id="ARBA00022679"/>
    </source>
</evidence>
<dbReference type="OrthoDB" id="341421at2759"/>
<feature type="compositionally biased region" description="Basic residues" evidence="4">
    <location>
        <begin position="1"/>
        <end position="17"/>
    </location>
</feature>
<dbReference type="Proteomes" id="UP000838412">
    <property type="component" value="Chromosome 11"/>
</dbReference>
<dbReference type="InterPro" id="IPR044429">
    <property type="entry name" value="SETD4_SET"/>
</dbReference>
<dbReference type="SUPFAM" id="SSF82199">
    <property type="entry name" value="SET domain"/>
    <property type="match status" value="1"/>
</dbReference>
<protein>
    <submittedName>
        <fullName evidence="6">SETD4 protein</fullName>
    </submittedName>
</protein>
<dbReference type="Pfam" id="PF00856">
    <property type="entry name" value="SET"/>
    <property type="match status" value="1"/>
</dbReference>
<dbReference type="CDD" id="cd19177">
    <property type="entry name" value="SET_SETD4"/>
    <property type="match status" value="1"/>
</dbReference>
<keyword evidence="2" id="KW-0808">Transferase</keyword>
<proteinExistence type="predicted"/>
<dbReference type="Pfam" id="PF09273">
    <property type="entry name" value="Rubis-subs-bind"/>
    <property type="match status" value="1"/>
</dbReference>
<dbReference type="Gene3D" id="3.90.1420.10">
    <property type="entry name" value="Rubisco LSMT, substrate-binding domain"/>
    <property type="match status" value="1"/>
</dbReference>
<keyword evidence="1" id="KW-0489">Methyltransferase</keyword>
<dbReference type="InterPro" id="IPR001214">
    <property type="entry name" value="SET_dom"/>
</dbReference>
<dbReference type="InterPro" id="IPR050600">
    <property type="entry name" value="SETD3_SETD6_MTase"/>
</dbReference>
<dbReference type="GO" id="GO:0016279">
    <property type="term" value="F:protein-lysine N-methyltransferase activity"/>
    <property type="evidence" value="ECO:0007669"/>
    <property type="project" value="InterPro"/>
</dbReference>
<reference evidence="6" key="1">
    <citation type="submission" date="2022-01" db="EMBL/GenBank/DDBJ databases">
        <authorList>
            <person name="Braso-Vives M."/>
        </authorList>
    </citation>
    <scope>NUCLEOTIDE SEQUENCE</scope>
</reference>
<dbReference type="SUPFAM" id="SSF81822">
    <property type="entry name" value="RuBisCo LSMT C-terminal, substrate-binding domain"/>
    <property type="match status" value="1"/>
</dbReference>
<dbReference type="PANTHER" id="PTHR13271:SF151">
    <property type="entry name" value="SET DOMAIN-CONTAINING PROTEIN 4"/>
    <property type="match status" value="1"/>
</dbReference>
<dbReference type="InterPro" id="IPR015353">
    <property type="entry name" value="Rubisco_LSMT_subst-bd"/>
</dbReference>
<dbReference type="InterPro" id="IPR036464">
    <property type="entry name" value="Rubisco_LSMT_subst-bd_sf"/>
</dbReference>
<evidence type="ECO:0000313" key="7">
    <source>
        <dbReference type="Proteomes" id="UP000838412"/>
    </source>
</evidence>
<evidence type="ECO:0000259" key="5">
    <source>
        <dbReference type="PROSITE" id="PS50280"/>
    </source>
</evidence>
<organism evidence="6 7">
    <name type="scientific">Branchiostoma lanceolatum</name>
    <name type="common">Common lancelet</name>
    <name type="synonym">Amphioxus lanceolatum</name>
    <dbReference type="NCBI Taxonomy" id="7740"/>
    <lineage>
        <taxon>Eukaryota</taxon>
        <taxon>Metazoa</taxon>
        <taxon>Chordata</taxon>
        <taxon>Cephalochordata</taxon>
        <taxon>Leptocardii</taxon>
        <taxon>Amphioxiformes</taxon>
        <taxon>Branchiostomatidae</taxon>
        <taxon>Branchiostoma</taxon>
    </lineage>
</organism>
<accession>A0A8J9W5Z6</accession>